<feature type="domain" description="CdaR GGDEF-like" evidence="5">
    <location>
        <begin position="324"/>
        <end position="455"/>
    </location>
</feature>
<proteinExistence type="inferred from homology"/>
<evidence type="ECO:0000259" key="5">
    <source>
        <dbReference type="Pfam" id="PF17853"/>
    </source>
</evidence>
<evidence type="ECO:0000259" key="3">
    <source>
        <dbReference type="Pfam" id="PF07905"/>
    </source>
</evidence>
<feature type="domain" description="Purine catabolism PurC-like" evidence="3">
    <location>
        <begin position="33"/>
        <end position="146"/>
    </location>
</feature>
<comment type="similarity">
    <text evidence="1">Belongs to the CdaR family.</text>
</comment>
<feature type="region of interest" description="Disordered" evidence="2">
    <location>
        <begin position="1"/>
        <end position="20"/>
    </location>
</feature>
<dbReference type="PANTHER" id="PTHR33744">
    <property type="entry name" value="CARBOHYDRATE DIACID REGULATOR"/>
    <property type="match status" value="1"/>
</dbReference>
<evidence type="ECO:0000256" key="1">
    <source>
        <dbReference type="ARBA" id="ARBA00006754"/>
    </source>
</evidence>
<dbReference type="Pfam" id="PF13556">
    <property type="entry name" value="HTH_30"/>
    <property type="match status" value="1"/>
</dbReference>
<dbReference type="InterPro" id="IPR051448">
    <property type="entry name" value="CdaR-like_regulators"/>
</dbReference>
<accession>A0A6J4V8Z1</accession>
<dbReference type="Pfam" id="PF07905">
    <property type="entry name" value="PucR"/>
    <property type="match status" value="1"/>
</dbReference>
<evidence type="ECO:0000256" key="2">
    <source>
        <dbReference type="SAM" id="MobiDB-lite"/>
    </source>
</evidence>
<dbReference type="EMBL" id="CADCWJ010000560">
    <property type="protein sequence ID" value="CAA9572435.1"/>
    <property type="molecule type" value="Genomic_DNA"/>
</dbReference>
<sequence>MATSSEPSPSGIAGERTGAERGMATIPVGDVIRQSLPPGTRVVAGKSGLGRDVTWATRLRPAPPAFEHLSGGELVLLPPHVLEMLDERLRLDEAIRQLAVFGIAAVAVAETVSTAAKNAANEYELPLIVLPDGVDFGMLERATSRYISERRRDIQRRGQDAGRRLMELAIGGEPLPSLALELATLSRRAVVFEGRDGRVLAFQAGSSRLSGSEAEALLLATRGPVLSWLRSVATTSLAEPPWATWRASPAWVRIVSPVSGREGLLGSVTLFVGEGEESVEDGVLASRGAAACAVTLSREHAADGARREIELNVLDEILDGALRSEVSLLQQIKRLGHDLSRTYCTIIARVDPAPGGPARAREGRWSVLEEGVHRAARARDARILWRVRNTSAEIVWPVDDESDLDGIVDTIRDELKGAIALTASTEVVSLGVGRVRSGLDGIRLSHQDARQALTIGRRLHGPGNVTTFEKLGVYRLIYAAEHLPELRTFQDEALGSLIAYDRDHGAELVRTLEAFFAANCSPKEAATLLHVHRNTVLYRLERIGDISGLDLNASDIRLRLHLALHVRLALSA</sequence>
<dbReference type="Gene3D" id="1.10.10.2840">
    <property type="entry name" value="PucR C-terminal helix-turn-helix domain"/>
    <property type="match status" value="1"/>
</dbReference>
<evidence type="ECO:0000259" key="4">
    <source>
        <dbReference type="Pfam" id="PF13556"/>
    </source>
</evidence>
<organism evidence="6">
    <name type="scientific">uncultured Thermomicrobiales bacterium</name>
    <dbReference type="NCBI Taxonomy" id="1645740"/>
    <lineage>
        <taxon>Bacteria</taxon>
        <taxon>Pseudomonadati</taxon>
        <taxon>Thermomicrobiota</taxon>
        <taxon>Thermomicrobia</taxon>
        <taxon>Thermomicrobiales</taxon>
        <taxon>environmental samples</taxon>
    </lineage>
</organism>
<feature type="domain" description="PucR C-terminal helix-turn-helix" evidence="4">
    <location>
        <begin position="508"/>
        <end position="566"/>
    </location>
</feature>
<dbReference type="InterPro" id="IPR041522">
    <property type="entry name" value="CdaR_GGDEF"/>
</dbReference>
<gene>
    <name evidence="6" type="ORF">AVDCRST_MAG87-2553</name>
</gene>
<dbReference type="PANTHER" id="PTHR33744:SF1">
    <property type="entry name" value="DNA-BINDING TRANSCRIPTIONAL ACTIVATOR ADER"/>
    <property type="match status" value="1"/>
</dbReference>
<dbReference type="InterPro" id="IPR042070">
    <property type="entry name" value="PucR_C-HTH_sf"/>
</dbReference>
<dbReference type="InterPro" id="IPR025736">
    <property type="entry name" value="PucR_C-HTH_dom"/>
</dbReference>
<evidence type="ECO:0008006" key="7">
    <source>
        <dbReference type="Google" id="ProtNLM"/>
    </source>
</evidence>
<evidence type="ECO:0000313" key="6">
    <source>
        <dbReference type="EMBL" id="CAA9572435.1"/>
    </source>
</evidence>
<dbReference type="Pfam" id="PF17853">
    <property type="entry name" value="GGDEF_2"/>
    <property type="match status" value="1"/>
</dbReference>
<protein>
    <recommendedName>
        <fullName evidence="7">Regulator of polyketide synthase expression</fullName>
    </recommendedName>
</protein>
<reference evidence="6" key="1">
    <citation type="submission" date="2020-02" db="EMBL/GenBank/DDBJ databases">
        <authorList>
            <person name="Meier V. D."/>
        </authorList>
    </citation>
    <scope>NUCLEOTIDE SEQUENCE</scope>
    <source>
        <strain evidence="6">AVDCRST_MAG87</strain>
    </source>
</reference>
<dbReference type="AlphaFoldDB" id="A0A6J4V8Z1"/>
<name>A0A6J4V8Z1_9BACT</name>
<dbReference type="InterPro" id="IPR012914">
    <property type="entry name" value="PucR_dom"/>
</dbReference>